<feature type="region of interest" description="Disordered" evidence="1">
    <location>
        <begin position="53"/>
        <end position="86"/>
    </location>
</feature>
<dbReference type="AlphaFoldDB" id="L9WXJ6"/>
<proteinExistence type="predicted"/>
<name>L9WXJ6_9EURY</name>
<dbReference type="GO" id="GO:0003677">
    <property type="term" value="F:DNA binding"/>
    <property type="evidence" value="ECO:0007669"/>
    <property type="project" value="InterPro"/>
</dbReference>
<evidence type="ECO:0000313" key="2">
    <source>
        <dbReference type="EMBL" id="ELY54199.1"/>
    </source>
</evidence>
<dbReference type="Gene3D" id="3.40.50.1390">
    <property type="entry name" value="Resolvase, N-terminal catalytic domain"/>
    <property type="match status" value="1"/>
</dbReference>
<reference evidence="2 3" key="1">
    <citation type="journal article" date="2014" name="PLoS Genet.">
        <title>Phylogenetically driven sequencing of extremely halophilic archaea reveals strategies for static and dynamic osmo-response.</title>
        <authorList>
            <person name="Becker E.A."/>
            <person name="Seitzer P.M."/>
            <person name="Tritt A."/>
            <person name="Larsen D."/>
            <person name="Krusor M."/>
            <person name="Yao A.I."/>
            <person name="Wu D."/>
            <person name="Madern D."/>
            <person name="Eisen J.A."/>
            <person name="Darling A.E."/>
            <person name="Facciotti M.T."/>
        </authorList>
    </citation>
    <scope>NUCLEOTIDE SEQUENCE [LARGE SCALE GENOMIC DNA]</scope>
    <source>
        <strain evidence="2 3">DSM 18795</strain>
    </source>
</reference>
<dbReference type="Proteomes" id="UP000011531">
    <property type="component" value="Unassembled WGS sequence"/>
</dbReference>
<accession>L9WXJ6</accession>
<organism evidence="2 3">
    <name type="scientific">Natronococcus jeotgali DSM 18795</name>
    <dbReference type="NCBI Taxonomy" id="1227498"/>
    <lineage>
        <taxon>Archaea</taxon>
        <taxon>Methanobacteriati</taxon>
        <taxon>Methanobacteriota</taxon>
        <taxon>Stenosarchaea group</taxon>
        <taxon>Halobacteria</taxon>
        <taxon>Halobacteriales</taxon>
        <taxon>Natrialbaceae</taxon>
        <taxon>Natronococcus</taxon>
    </lineage>
</organism>
<dbReference type="STRING" id="1227498.C492_16518"/>
<protein>
    <submittedName>
        <fullName evidence="2">Resolvase domain-containing protein</fullName>
    </submittedName>
</protein>
<sequence>MSRLSRDQNDRIRLLLSVDESGVDLHSVERGLVDTSDYKLAIEAAMAASDDVGKRKEIERAKRETERRLEKGDYQGRPSYGHTFDDAGERLVPRAKFDVAVRVLELRDAGRSYRETANGLDPATYSL</sequence>
<dbReference type="EMBL" id="AOIA01000141">
    <property type="protein sequence ID" value="ELY54199.1"/>
    <property type="molecule type" value="Genomic_DNA"/>
</dbReference>
<keyword evidence="3" id="KW-1185">Reference proteome</keyword>
<evidence type="ECO:0000256" key="1">
    <source>
        <dbReference type="SAM" id="MobiDB-lite"/>
    </source>
</evidence>
<evidence type="ECO:0000313" key="3">
    <source>
        <dbReference type="Proteomes" id="UP000011531"/>
    </source>
</evidence>
<dbReference type="SUPFAM" id="SSF53041">
    <property type="entry name" value="Resolvase-like"/>
    <property type="match status" value="1"/>
</dbReference>
<gene>
    <name evidence="2" type="ORF">C492_16518</name>
</gene>
<dbReference type="GO" id="GO:0000150">
    <property type="term" value="F:DNA strand exchange activity"/>
    <property type="evidence" value="ECO:0007669"/>
    <property type="project" value="InterPro"/>
</dbReference>
<dbReference type="InterPro" id="IPR036162">
    <property type="entry name" value="Resolvase-like_N_sf"/>
</dbReference>
<feature type="compositionally biased region" description="Basic and acidic residues" evidence="1">
    <location>
        <begin position="53"/>
        <end position="74"/>
    </location>
</feature>
<dbReference type="OrthoDB" id="242623at2157"/>
<comment type="caution">
    <text evidence="2">The sequence shown here is derived from an EMBL/GenBank/DDBJ whole genome shotgun (WGS) entry which is preliminary data.</text>
</comment>